<evidence type="ECO:0000256" key="14">
    <source>
        <dbReference type="RuleBase" id="RU365038"/>
    </source>
</evidence>
<dbReference type="EC" id="2.3.2.27" evidence="14"/>
<dbReference type="GeneID" id="24918382"/>
<reference evidence="16" key="1">
    <citation type="submission" date="2010-02" db="EMBL/GenBank/DDBJ databases">
        <title>Sequencing and annotation of the Blastocystis hominis genome.</title>
        <authorList>
            <person name="Wincker P."/>
        </authorList>
    </citation>
    <scope>NUCLEOTIDE SEQUENCE</scope>
    <source>
        <strain evidence="16">Singapore isolate B</strain>
    </source>
</reference>
<dbReference type="SUPFAM" id="SSF57850">
    <property type="entry name" value="RING/U-box"/>
    <property type="match status" value="1"/>
</dbReference>
<dbReference type="InterPro" id="IPR013083">
    <property type="entry name" value="Znf_RING/FYVE/PHD"/>
</dbReference>
<comment type="catalytic activity">
    <reaction evidence="1 14">
        <text>S-ubiquitinyl-[E2 ubiquitin-conjugating enzyme]-L-cysteine + [acceptor protein]-L-lysine = [E2 ubiquitin-conjugating enzyme]-L-cysteine + N(6)-ubiquitinyl-[acceptor protein]-L-lysine.</text>
        <dbReference type="EC" id="2.3.2.27"/>
    </reaction>
</comment>
<proteinExistence type="inferred from homology"/>
<evidence type="ECO:0000256" key="4">
    <source>
        <dbReference type="ARBA" id="ARBA00005555"/>
    </source>
</evidence>
<dbReference type="UniPathway" id="UPA00143"/>
<keyword evidence="9 14" id="KW-0862">Zinc</keyword>
<evidence type="ECO:0000313" key="17">
    <source>
        <dbReference type="Proteomes" id="UP000008312"/>
    </source>
</evidence>
<dbReference type="InParanoid" id="D8LX54"/>
<keyword evidence="17" id="KW-1185">Reference proteome</keyword>
<dbReference type="PROSITE" id="PS00518">
    <property type="entry name" value="ZF_RING_1"/>
    <property type="match status" value="1"/>
</dbReference>
<accession>D8LX54</accession>
<gene>
    <name evidence="16" type="ORF">GSBLH_T00001103001</name>
</gene>
<dbReference type="PROSITE" id="PS50089">
    <property type="entry name" value="ZF_RING_2"/>
    <property type="match status" value="1"/>
</dbReference>
<dbReference type="GO" id="GO:0008270">
    <property type="term" value="F:zinc ion binding"/>
    <property type="evidence" value="ECO:0007669"/>
    <property type="project" value="UniProtKB-KW"/>
</dbReference>
<dbReference type="RefSeq" id="XP_012894897.1">
    <property type="nucleotide sequence ID" value="XM_013039443.1"/>
</dbReference>
<dbReference type="EMBL" id="FN668639">
    <property type="protein sequence ID" value="CBK20849.2"/>
    <property type="molecule type" value="Genomic_DNA"/>
</dbReference>
<evidence type="ECO:0000256" key="12">
    <source>
        <dbReference type="ARBA" id="ARBA00023242"/>
    </source>
</evidence>
<evidence type="ECO:0000256" key="2">
    <source>
        <dbReference type="ARBA" id="ARBA00004123"/>
    </source>
</evidence>
<keyword evidence="11 14" id="KW-0175">Coiled coil</keyword>
<evidence type="ECO:0000256" key="8">
    <source>
        <dbReference type="ARBA" id="ARBA00022786"/>
    </source>
</evidence>
<evidence type="ECO:0000256" key="13">
    <source>
        <dbReference type="PROSITE-ProRule" id="PRU00175"/>
    </source>
</evidence>
<dbReference type="GO" id="GO:0006325">
    <property type="term" value="P:chromatin organization"/>
    <property type="evidence" value="ECO:0007669"/>
    <property type="project" value="UniProtKB-KW"/>
</dbReference>
<evidence type="ECO:0000256" key="10">
    <source>
        <dbReference type="ARBA" id="ARBA00022853"/>
    </source>
</evidence>
<dbReference type="GO" id="GO:0005634">
    <property type="term" value="C:nucleus"/>
    <property type="evidence" value="ECO:0007669"/>
    <property type="project" value="UniProtKB-SubCell"/>
</dbReference>
<evidence type="ECO:0000256" key="11">
    <source>
        <dbReference type="ARBA" id="ARBA00023054"/>
    </source>
</evidence>
<keyword evidence="10 14" id="KW-0156">Chromatin regulator</keyword>
<evidence type="ECO:0000259" key="15">
    <source>
        <dbReference type="PROSITE" id="PS50089"/>
    </source>
</evidence>
<dbReference type="SMART" id="SM00184">
    <property type="entry name" value="RING"/>
    <property type="match status" value="1"/>
</dbReference>
<keyword evidence="12 14" id="KW-0539">Nucleus</keyword>
<dbReference type="InterPro" id="IPR013956">
    <property type="entry name" value="E3_ubiquit_lig_Bre1"/>
</dbReference>
<comment type="pathway">
    <text evidence="3 14">Protein modification; protein ubiquitination.</text>
</comment>
<keyword evidence="5 14" id="KW-0808">Transferase</keyword>
<dbReference type="InterPro" id="IPR018957">
    <property type="entry name" value="Znf_C3HC4_RING-type"/>
</dbReference>
<keyword evidence="8 14" id="KW-0833">Ubl conjugation pathway</keyword>
<evidence type="ECO:0000256" key="6">
    <source>
        <dbReference type="ARBA" id="ARBA00022723"/>
    </source>
</evidence>
<dbReference type="Gene3D" id="3.30.40.10">
    <property type="entry name" value="Zinc/RING finger domain, C3HC4 (zinc finger)"/>
    <property type="match status" value="1"/>
</dbReference>
<evidence type="ECO:0000256" key="3">
    <source>
        <dbReference type="ARBA" id="ARBA00004906"/>
    </source>
</evidence>
<organism evidence="16">
    <name type="scientific">Blastocystis hominis</name>
    <dbReference type="NCBI Taxonomy" id="12968"/>
    <lineage>
        <taxon>Eukaryota</taxon>
        <taxon>Sar</taxon>
        <taxon>Stramenopiles</taxon>
        <taxon>Bigyra</taxon>
        <taxon>Opalozoa</taxon>
        <taxon>Opalinata</taxon>
        <taxon>Blastocystidae</taxon>
        <taxon>Blastocystis</taxon>
    </lineage>
</organism>
<dbReference type="PANTHER" id="PTHR23163">
    <property type="entry name" value="RING FINGER PROTEIN-RELATED"/>
    <property type="match status" value="1"/>
</dbReference>
<name>D8LX54_BLAHO</name>
<keyword evidence="7 13" id="KW-0863">Zinc-finger</keyword>
<dbReference type="OrthoDB" id="10266039at2759"/>
<dbReference type="AlphaFoldDB" id="D8LX54"/>
<dbReference type="GO" id="GO:0033503">
    <property type="term" value="C:HULC complex"/>
    <property type="evidence" value="ECO:0007669"/>
    <property type="project" value="TreeGrafter"/>
</dbReference>
<keyword evidence="6 14" id="KW-0479">Metal-binding</keyword>
<dbReference type="GO" id="GO:0016567">
    <property type="term" value="P:protein ubiquitination"/>
    <property type="evidence" value="ECO:0007669"/>
    <property type="project" value="UniProtKB-UniRule"/>
</dbReference>
<evidence type="ECO:0000313" key="16">
    <source>
        <dbReference type="EMBL" id="CBK20849.2"/>
    </source>
</evidence>
<comment type="similarity">
    <text evidence="4 14">Belongs to the BRE1 family.</text>
</comment>
<evidence type="ECO:0000256" key="9">
    <source>
        <dbReference type="ARBA" id="ARBA00022833"/>
    </source>
</evidence>
<comment type="subcellular location">
    <subcellularLocation>
        <location evidence="2 14">Nucleus</location>
    </subcellularLocation>
</comment>
<sequence length="189" mass="22585">MEKRVEELVEANRGLKIAGMRDRRRFEERLLSTKDEDEREVVNAMQEEMRRYKAELMCPLCKVRPKECILARCQHIFCRECIDERINKRERKCPRCLIPFGVDDAKRVWVINDSQLFEELKEESKNKWSVCFNYLCFCQSGIHCSWISMEEVRERLLQRIGGMDDIVDLILERFKQDADPKPSRFDLCG</sequence>
<evidence type="ECO:0000256" key="5">
    <source>
        <dbReference type="ARBA" id="ARBA00022679"/>
    </source>
</evidence>
<dbReference type="GO" id="GO:0061630">
    <property type="term" value="F:ubiquitin protein ligase activity"/>
    <property type="evidence" value="ECO:0007669"/>
    <property type="project" value="UniProtKB-EC"/>
</dbReference>
<dbReference type="PANTHER" id="PTHR23163:SF0">
    <property type="entry name" value="E3 UBIQUITIN-PROTEIN LIGASE BRE1"/>
    <property type="match status" value="1"/>
</dbReference>
<evidence type="ECO:0000256" key="1">
    <source>
        <dbReference type="ARBA" id="ARBA00000900"/>
    </source>
</evidence>
<evidence type="ECO:0000256" key="7">
    <source>
        <dbReference type="ARBA" id="ARBA00022771"/>
    </source>
</evidence>
<feature type="domain" description="RING-type" evidence="15">
    <location>
        <begin position="58"/>
        <end position="96"/>
    </location>
</feature>
<dbReference type="InterPro" id="IPR001841">
    <property type="entry name" value="Znf_RING"/>
</dbReference>
<protein>
    <recommendedName>
        <fullName evidence="14">E3 ubiquitin protein ligase</fullName>
        <ecNumber evidence="14">2.3.2.27</ecNumber>
    </recommendedName>
</protein>
<dbReference type="InterPro" id="IPR017907">
    <property type="entry name" value="Znf_RING_CS"/>
</dbReference>
<dbReference type="Proteomes" id="UP000008312">
    <property type="component" value="Unassembled WGS sequence"/>
</dbReference>
<dbReference type="Pfam" id="PF00097">
    <property type="entry name" value="zf-C3HC4"/>
    <property type="match status" value="1"/>
</dbReference>